<dbReference type="InterPro" id="IPR040198">
    <property type="entry name" value="Fido_containing"/>
</dbReference>
<dbReference type="OrthoDB" id="9813719at2"/>
<dbReference type="Pfam" id="PF13784">
    <property type="entry name" value="Fic_N"/>
    <property type="match status" value="1"/>
</dbReference>
<organism evidence="4 5">
    <name type="scientific">Bradyrhizobium yuanmingense</name>
    <dbReference type="NCBI Taxonomy" id="108015"/>
    <lineage>
        <taxon>Bacteria</taxon>
        <taxon>Pseudomonadati</taxon>
        <taxon>Pseudomonadota</taxon>
        <taxon>Alphaproteobacteria</taxon>
        <taxon>Hyphomicrobiales</taxon>
        <taxon>Nitrobacteraceae</taxon>
        <taxon>Bradyrhizobium</taxon>
    </lineage>
</organism>
<protein>
    <submittedName>
        <fullName evidence="4">Cell filamentation protein Fic</fullName>
    </submittedName>
</protein>
<dbReference type="GO" id="GO:0005524">
    <property type="term" value="F:ATP binding"/>
    <property type="evidence" value="ECO:0007669"/>
    <property type="project" value="UniProtKB-KW"/>
</dbReference>
<feature type="active site" evidence="1">
    <location>
        <position position="224"/>
    </location>
</feature>
<accession>A0A0R3BTS0</accession>
<gene>
    <name evidence="4" type="ORF">AOQ72_04130</name>
</gene>
<dbReference type="PANTHER" id="PTHR13504:SF38">
    <property type="entry name" value="FIDO DOMAIN-CONTAINING PROTEIN"/>
    <property type="match status" value="1"/>
</dbReference>
<feature type="domain" description="Fido" evidence="3">
    <location>
        <begin position="134"/>
        <end position="285"/>
    </location>
</feature>
<evidence type="ECO:0000313" key="4">
    <source>
        <dbReference type="EMBL" id="KRP85838.1"/>
    </source>
</evidence>
<evidence type="ECO:0000256" key="2">
    <source>
        <dbReference type="PIRSR" id="PIRSR640198-2"/>
    </source>
</evidence>
<evidence type="ECO:0000259" key="3">
    <source>
        <dbReference type="PROSITE" id="PS51459"/>
    </source>
</evidence>
<dbReference type="InterPro" id="IPR003812">
    <property type="entry name" value="Fido"/>
</dbReference>
<dbReference type="Gene3D" id="1.10.3290.10">
    <property type="entry name" value="Fido-like domain"/>
    <property type="match status" value="1"/>
</dbReference>
<keyword evidence="2" id="KW-0547">Nucleotide-binding</keyword>
<dbReference type="InterPro" id="IPR036597">
    <property type="entry name" value="Fido-like_dom_sf"/>
</dbReference>
<proteinExistence type="predicted"/>
<dbReference type="SUPFAM" id="SSF46785">
    <property type="entry name" value="Winged helix' DNA-binding domain"/>
    <property type="match status" value="1"/>
</dbReference>
<dbReference type="InterPro" id="IPR025758">
    <property type="entry name" value="Fic/DOC_N"/>
</dbReference>
<dbReference type="PROSITE" id="PS51459">
    <property type="entry name" value="FIDO"/>
    <property type="match status" value="1"/>
</dbReference>
<sequence length="413" mass="45816">MKRSDLSHTIRETLKRLPPPYDSHYGIVPPAPPEDGVFVGGAMKTLEAAQAAFGKVDAMAAQMKDPYIVSRVLTRREAVSSSSIEGTQSTLDELLSVEETGDDGGRDEARQVRNYAVALDEFIPRAAKDGYGVFTMDLIKDVHRAVMKDDPDYQDVPGDLRTRVVWIGGNKDIAYSSLNPPPPADVANCLAQTVDYLRNEGMQQMTQGFITRMAIAHTHFEAVHPFRDGNGRVGRLLLPLMMAAERHVPLYLSPYIESKKGAYYASLKDAQQRLDWEPIITFIADAITGTVEELIRTRTTLSELSERWRERRKFRKGSAAIRALDELHNYPVVTAKRLGQLLDVSPAQVNQAIAQLQEAGILQERTGYARNRIYAAPEALAIINRPFGEEPIFVEADADDTDLDEVALGPKGP</sequence>
<feature type="binding site" evidence="2">
    <location>
        <begin position="228"/>
        <end position="235"/>
    </location>
    <ligand>
        <name>ATP</name>
        <dbReference type="ChEBI" id="CHEBI:30616"/>
    </ligand>
</feature>
<dbReference type="AlphaFoldDB" id="A0A0R3BTS0"/>
<dbReference type="Proteomes" id="UP000051380">
    <property type="component" value="Unassembled WGS sequence"/>
</dbReference>
<feature type="binding site" evidence="2">
    <location>
        <begin position="263"/>
        <end position="264"/>
    </location>
    <ligand>
        <name>ATP</name>
        <dbReference type="ChEBI" id="CHEBI:30616"/>
    </ligand>
</feature>
<dbReference type="InterPro" id="IPR036390">
    <property type="entry name" value="WH_DNA-bd_sf"/>
</dbReference>
<dbReference type="PANTHER" id="PTHR13504">
    <property type="entry name" value="FIDO DOMAIN-CONTAINING PROTEIN DDB_G0283145"/>
    <property type="match status" value="1"/>
</dbReference>
<evidence type="ECO:0000256" key="1">
    <source>
        <dbReference type="PIRSR" id="PIRSR640198-1"/>
    </source>
</evidence>
<reference evidence="4 5" key="1">
    <citation type="submission" date="2015-09" db="EMBL/GenBank/DDBJ databases">
        <title>Draft Genome Sequence of the Strain BR 3267 (Bradyrhizobium yuanmingense) recommended as inoculant for cowpea in Brazil.</title>
        <authorList>
            <person name="Simoes-Araujo J.L."/>
            <person name="Zilli J.E."/>
        </authorList>
    </citation>
    <scope>NUCLEOTIDE SEQUENCE [LARGE SCALE GENOMIC DNA]</scope>
    <source>
        <strain evidence="4 5">BR3267</strain>
    </source>
</reference>
<dbReference type="RefSeq" id="WP_057030398.1">
    <property type="nucleotide sequence ID" value="NZ_LJYF01000051.1"/>
</dbReference>
<dbReference type="EMBL" id="LJYF01000051">
    <property type="protein sequence ID" value="KRP85838.1"/>
    <property type="molecule type" value="Genomic_DNA"/>
</dbReference>
<dbReference type="Pfam" id="PF02661">
    <property type="entry name" value="Fic"/>
    <property type="match status" value="1"/>
</dbReference>
<name>A0A0R3BTS0_9BRAD</name>
<dbReference type="SUPFAM" id="SSF140931">
    <property type="entry name" value="Fic-like"/>
    <property type="match status" value="1"/>
</dbReference>
<evidence type="ECO:0000313" key="5">
    <source>
        <dbReference type="Proteomes" id="UP000051380"/>
    </source>
</evidence>
<comment type="caution">
    <text evidence="4">The sequence shown here is derived from an EMBL/GenBank/DDBJ whole genome shotgun (WGS) entry which is preliminary data.</text>
</comment>
<keyword evidence="2" id="KW-0067">ATP-binding</keyword>